<evidence type="ECO:0000256" key="1">
    <source>
        <dbReference type="PROSITE-ProRule" id="PRU00182"/>
    </source>
</evidence>
<dbReference type="NCBIfam" id="TIGR02988">
    <property type="entry name" value="YaaA_near_RecF"/>
    <property type="match status" value="1"/>
</dbReference>
<dbReference type="Proteomes" id="UP000018296">
    <property type="component" value="Unassembled WGS sequence"/>
</dbReference>
<dbReference type="GO" id="GO:0003723">
    <property type="term" value="F:RNA binding"/>
    <property type="evidence" value="ECO:0007669"/>
    <property type="project" value="UniProtKB-KW"/>
</dbReference>
<proteinExistence type="predicted"/>
<organism evidence="2 3">
    <name type="scientific">Sporolactobacillus laevolacticus DSM 442</name>
    <dbReference type="NCBI Taxonomy" id="1395513"/>
    <lineage>
        <taxon>Bacteria</taxon>
        <taxon>Bacillati</taxon>
        <taxon>Bacillota</taxon>
        <taxon>Bacilli</taxon>
        <taxon>Bacillales</taxon>
        <taxon>Sporolactobacillaceae</taxon>
        <taxon>Sporolactobacillus</taxon>
    </lineage>
</organism>
<dbReference type="eggNOG" id="COG2501">
    <property type="taxonomic scope" value="Bacteria"/>
</dbReference>
<dbReference type="InterPro" id="IPR036986">
    <property type="entry name" value="S4_RNA-bd_sf"/>
</dbReference>
<accession>V6ITY8</accession>
<sequence>MSDKMKYAGLNKKRGGTLKQVKLKDGELFITLGQFLKYVGLIQTGGEAKYFLAEHEIFVNDEHENRRGKKLYEGDQIKIVDSGDFMINRH</sequence>
<evidence type="ECO:0000313" key="3">
    <source>
        <dbReference type="Proteomes" id="UP000018296"/>
    </source>
</evidence>
<protein>
    <submittedName>
        <fullName evidence="2">S4 domain-containing protein YaaA</fullName>
    </submittedName>
</protein>
<dbReference type="Pfam" id="PF13275">
    <property type="entry name" value="S4_2"/>
    <property type="match status" value="1"/>
</dbReference>
<dbReference type="SUPFAM" id="SSF55174">
    <property type="entry name" value="Alpha-L RNA-binding motif"/>
    <property type="match status" value="1"/>
</dbReference>
<dbReference type="STRING" id="1395513.P343_17115"/>
<gene>
    <name evidence="2" type="ORF">P343_17115</name>
</gene>
<keyword evidence="3" id="KW-1185">Reference proteome</keyword>
<dbReference type="AlphaFoldDB" id="V6ITY8"/>
<name>V6ITY8_9BACL</name>
<comment type="caution">
    <text evidence="2">The sequence shown here is derived from an EMBL/GenBank/DDBJ whole genome shotgun (WGS) entry which is preliminary data.</text>
</comment>
<dbReference type="InterPro" id="IPR014330">
    <property type="entry name" value="RNA-bd_S4-rel_YaaA"/>
</dbReference>
<reference evidence="2 3" key="1">
    <citation type="journal article" date="2013" name="Genome Announc.">
        <title>Genome Sequence of Sporolactobacillus laevolacticus DSM442, an Efficient Polymer-Grade D-Lactate Producer from Agricultural Waste Cottonseed as a Nitrogen Source.</title>
        <authorList>
            <person name="Wang H."/>
            <person name="Wang L."/>
            <person name="Ju J."/>
            <person name="Yu B."/>
            <person name="Ma Y."/>
        </authorList>
    </citation>
    <scope>NUCLEOTIDE SEQUENCE [LARGE SCALE GENOMIC DNA]</scope>
    <source>
        <strain evidence="2 3">DSM 442</strain>
    </source>
</reference>
<dbReference type="PROSITE" id="PS50889">
    <property type="entry name" value="S4"/>
    <property type="match status" value="1"/>
</dbReference>
<evidence type="ECO:0000313" key="2">
    <source>
        <dbReference type="EMBL" id="EST10448.1"/>
    </source>
</evidence>
<dbReference type="PATRIC" id="fig|1395513.3.peg.3470"/>
<dbReference type="EMBL" id="AWTC01000023">
    <property type="protein sequence ID" value="EST10448.1"/>
    <property type="molecule type" value="Genomic_DNA"/>
</dbReference>
<keyword evidence="1" id="KW-0694">RNA-binding</keyword>
<dbReference type="Gene3D" id="3.10.290.10">
    <property type="entry name" value="RNA-binding S4 domain"/>
    <property type="match status" value="1"/>
</dbReference>